<dbReference type="AlphaFoldDB" id="A0A4Y1ZCZ4"/>
<proteinExistence type="predicted"/>
<keyword evidence="1" id="KW-0067">ATP-binding</keyword>
<evidence type="ECO:0000313" key="2">
    <source>
        <dbReference type="Proteomes" id="UP000319716"/>
    </source>
</evidence>
<dbReference type="Proteomes" id="UP000319716">
    <property type="component" value="Unassembled WGS sequence"/>
</dbReference>
<keyword evidence="1" id="KW-0547">Nucleotide-binding</keyword>
<dbReference type="EMBL" id="BEXB01000019">
    <property type="protein sequence ID" value="GAY76976.1"/>
    <property type="molecule type" value="Genomic_DNA"/>
</dbReference>
<organism evidence="1 2">
    <name type="scientific">Sporolactobacillus inulinus</name>
    <dbReference type="NCBI Taxonomy" id="2078"/>
    <lineage>
        <taxon>Bacteria</taxon>
        <taxon>Bacillati</taxon>
        <taxon>Bacillota</taxon>
        <taxon>Bacilli</taxon>
        <taxon>Bacillales</taxon>
        <taxon>Sporolactobacillaceae</taxon>
        <taxon>Sporolactobacillus</taxon>
    </lineage>
</organism>
<protein>
    <submittedName>
        <fullName evidence="1">Oligopeptide transport ATP-binding protein OppF</fullName>
    </submittedName>
</protein>
<dbReference type="GO" id="GO:0005524">
    <property type="term" value="F:ATP binding"/>
    <property type="evidence" value="ECO:0007669"/>
    <property type="project" value="UniProtKB-KW"/>
</dbReference>
<evidence type="ECO:0000313" key="1">
    <source>
        <dbReference type="EMBL" id="GAY76976.1"/>
    </source>
</evidence>
<name>A0A4Y1ZCZ4_9BACL</name>
<sequence>MSESLLHVENLKKYYPITGGKFGRVSETVRAVDGVSFRFAKVKH</sequence>
<gene>
    <name evidence="1" type="ORF">NBRC111894_2530</name>
</gene>
<comment type="caution">
    <text evidence="1">The sequence shown here is derived from an EMBL/GenBank/DDBJ whole genome shotgun (WGS) entry which is preliminary data.</text>
</comment>
<accession>A0A4Y1ZCZ4</accession>
<reference evidence="1 2" key="1">
    <citation type="submission" date="2017-11" db="EMBL/GenBank/DDBJ databases">
        <title>Draft Genome Sequence of Sporolactobacillus inulinus NBRC 111894 Isolated from Koso, a Japanese Sugar-Vegetable Fermented Beverage.</title>
        <authorList>
            <person name="Chiou T.Y."/>
            <person name="Oshima K."/>
            <person name="Suda W."/>
            <person name="Hattori M."/>
            <person name="Takahashi T."/>
        </authorList>
    </citation>
    <scope>NUCLEOTIDE SEQUENCE [LARGE SCALE GENOMIC DNA]</scope>
    <source>
        <strain evidence="1 2">NBRC111894</strain>
    </source>
</reference>